<dbReference type="SUPFAM" id="SSF47986">
    <property type="entry name" value="DEATH domain"/>
    <property type="match status" value="1"/>
</dbReference>
<dbReference type="Pfam" id="PF12796">
    <property type="entry name" value="Ank_2"/>
    <property type="match status" value="2"/>
</dbReference>
<dbReference type="SMART" id="SM00248">
    <property type="entry name" value="ANK"/>
    <property type="match status" value="4"/>
</dbReference>
<evidence type="ECO:0000256" key="2">
    <source>
        <dbReference type="ARBA" id="ARBA00022737"/>
    </source>
</evidence>
<evidence type="ECO:0000256" key="3">
    <source>
        <dbReference type="ARBA" id="ARBA00022741"/>
    </source>
</evidence>
<organism evidence="6 7">
    <name type="scientific">Asbolus verrucosus</name>
    <name type="common">Desert ironclad beetle</name>
    <dbReference type="NCBI Taxonomy" id="1661398"/>
    <lineage>
        <taxon>Eukaryota</taxon>
        <taxon>Metazoa</taxon>
        <taxon>Ecdysozoa</taxon>
        <taxon>Arthropoda</taxon>
        <taxon>Hexapoda</taxon>
        <taxon>Insecta</taxon>
        <taxon>Pterygota</taxon>
        <taxon>Neoptera</taxon>
        <taxon>Endopterygota</taxon>
        <taxon>Coleoptera</taxon>
        <taxon>Polyphaga</taxon>
        <taxon>Cucujiformia</taxon>
        <taxon>Tenebrionidae</taxon>
        <taxon>Pimeliinae</taxon>
        <taxon>Asbolus</taxon>
    </lineage>
</organism>
<dbReference type="SMART" id="SM00005">
    <property type="entry name" value="DEATH"/>
    <property type="match status" value="1"/>
</dbReference>
<dbReference type="GO" id="GO:0007165">
    <property type="term" value="P:signal transduction"/>
    <property type="evidence" value="ECO:0007669"/>
    <property type="project" value="InterPro"/>
</dbReference>
<feature type="repeat" description="ANK" evidence="4">
    <location>
        <begin position="17"/>
        <end position="49"/>
    </location>
</feature>
<protein>
    <submittedName>
        <fullName evidence="6">Ankyrin repeat domain containing protein</fullName>
    </submittedName>
</protein>
<comment type="cofactor">
    <cofactor evidence="1">
        <name>Mg(2+)</name>
        <dbReference type="ChEBI" id="CHEBI:18420"/>
    </cofactor>
</comment>
<dbReference type="InterPro" id="IPR002110">
    <property type="entry name" value="Ankyrin_rpt"/>
</dbReference>
<dbReference type="EMBL" id="QDEB01070080">
    <property type="protein sequence ID" value="RZC35529.1"/>
    <property type="molecule type" value="Genomic_DNA"/>
</dbReference>
<keyword evidence="7" id="KW-1185">Reference proteome</keyword>
<reference evidence="6 7" key="1">
    <citation type="submission" date="2017-03" db="EMBL/GenBank/DDBJ databases">
        <title>Genome of the blue death feigning beetle - Asbolus verrucosus.</title>
        <authorList>
            <person name="Rider S.D."/>
        </authorList>
    </citation>
    <scope>NUCLEOTIDE SEQUENCE [LARGE SCALE GENOMIC DNA]</scope>
    <source>
        <strain evidence="6">Butters</strain>
        <tissue evidence="6">Head and leg muscle</tissue>
    </source>
</reference>
<dbReference type="InterPro" id="IPR027417">
    <property type="entry name" value="P-loop_NTPase"/>
</dbReference>
<comment type="caution">
    <text evidence="6">The sequence shown here is derived from an EMBL/GenBank/DDBJ whole genome shotgun (WGS) entry which is preliminary data.</text>
</comment>
<dbReference type="Proteomes" id="UP000292052">
    <property type="component" value="Unassembled WGS sequence"/>
</dbReference>
<evidence type="ECO:0000256" key="4">
    <source>
        <dbReference type="PROSITE-ProRule" id="PRU00023"/>
    </source>
</evidence>
<dbReference type="InterPro" id="IPR039788">
    <property type="entry name" value="NOL4/NOL4L"/>
</dbReference>
<feature type="repeat" description="ANK" evidence="4">
    <location>
        <begin position="47"/>
        <end position="79"/>
    </location>
</feature>
<dbReference type="SUPFAM" id="SSF48403">
    <property type="entry name" value="Ankyrin repeat"/>
    <property type="match status" value="1"/>
</dbReference>
<dbReference type="STRING" id="1661398.A0A482VSY4"/>
<evidence type="ECO:0000256" key="1">
    <source>
        <dbReference type="ARBA" id="ARBA00001946"/>
    </source>
</evidence>
<dbReference type="Gene3D" id="1.25.40.20">
    <property type="entry name" value="Ankyrin repeat-containing domain"/>
    <property type="match status" value="1"/>
</dbReference>
<accession>A0A482VSY4</accession>
<dbReference type="PANTHER" id="PTHR12449:SF18">
    <property type="entry name" value="DEATH DOMAIN-CONTAINING PROTEIN"/>
    <property type="match status" value="1"/>
</dbReference>
<evidence type="ECO:0000313" key="7">
    <source>
        <dbReference type="Proteomes" id="UP000292052"/>
    </source>
</evidence>
<dbReference type="OrthoDB" id="74764at2759"/>
<dbReference type="AlphaFoldDB" id="A0A482VSY4"/>
<dbReference type="Pfam" id="PF00531">
    <property type="entry name" value="Death"/>
    <property type="match status" value="1"/>
</dbReference>
<dbReference type="InterPro" id="IPR036770">
    <property type="entry name" value="Ankyrin_rpt-contain_sf"/>
</dbReference>
<dbReference type="Gene3D" id="1.10.533.10">
    <property type="entry name" value="Death Domain, Fas"/>
    <property type="match status" value="1"/>
</dbReference>
<dbReference type="InterPro" id="IPR000488">
    <property type="entry name" value="Death_dom"/>
</dbReference>
<keyword evidence="4" id="KW-0040">ANK repeat</keyword>
<dbReference type="SUPFAM" id="SSF52540">
    <property type="entry name" value="P-loop containing nucleoside triphosphate hydrolases"/>
    <property type="match status" value="1"/>
</dbReference>
<dbReference type="PROSITE" id="PS51424">
    <property type="entry name" value="ROC"/>
    <property type="match status" value="1"/>
</dbReference>
<proteinExistence type="predicted"/>
<evidence type="ECO:0000313" key="6">
    <source>
        <dbReference type="EMBL" id="RZC35529.1"/>
    </source>
</evidence>
<feature type="repeat" description="ANK" evidence="4">
    <location>
        <begin position="113"/>
        <end position="145"/>
    </location>
</feature>
<dbReference type="CDD" id="cd08782">
    <property type="entry name" value="Death_DAPK1"/>
    <property type="match status" value="1"/>
</dbReference>
<feature type="repeat" description="ANK" evidence="4">
    <location>
        <begin position="80"/>
        <end position="112"/>
    </location>
</feature>
<dbReference type="Gene3D" id="3.40.50.300">
    <property type="entry name" value="P-loop containing nucleotide triphosphate hydrolases"/>
    <property type="match status" value="1"/>
</dbReference>
<keyword evidence="2" id="KW-0677">Repeat</keyword>
<dbReference type="InterPro" id="IPR020859">
    <property type="entry name" value="ROC"/>
</dbReference>
<feature type="domain" description="Roc" evidence="5">
    <location>
        <begin position="185"/>
        <end position="419"/>
    </location>
</feature>
<sequence>MNTPLSRGCSYSPRESFEYTALQFAARRGSLEQVRYLIESGIDLDTGPDPALHLALRKQNAVIAHLLLHAGADFEIKDSHGDYPIHIACTLGLLDVVHALCALGCSVEVLTSKGLSPLHLAAKNGHIHVVRCLCAAGCNVEVRNSDNIRADITALKYGHNNIAELLDRLRATGQRDTLARQLVPTSKPALRLSLRLLGHCGVGKTSLVKSLGAGLFSSLFRRSSSLQSNKSRPSSPINTQIEMDVTSRQNSLSFESSGNYQSTNGIHVQNMDISSVGDTTVWEFSGQENYFPIYHHFLWPSPHSLTLILFSLEEPPSIQVQQVCFWLNFLLARQPADLPSSEYGQIMLIATHVDMTRAVKTQNGEWICPDAQKTLETVGKLIPHVPNLMLNVIIMDTNVPASYAFKQLKSTMAELKQECLQQTVGTWTGLLESTLTWLISLQKDYEQFPVLSRSTFSELLRSQVNILASDLHIQELLQQLHSMGEVFCIQDLIVISVSWLGNQLLGELFSVDFFLHARVTGVYTTEDFQASFNQCDALGALDLLEALDICVQCDMDGEIEYEFPVYNHTERIEGLWDSEDPRYSTKDAQYGGIRLYTPPGTYRLLKSVFPHIQIELRRATLANYSNNDSDTDLYQWHLGSKLCNTELESLITLEEDEATSQYIEIKIRGPNNSSQYCFYFFEQIMRTVNQALMRVCPGLLVEKHILSTSELKIHSEMPFCYQPNVITTAMLEAESTLDVALYNSNSDGQETIVQLIMFNDLELAGNIQWGCALKVQDLSPPIKLKLCGLLDPPEPHGRDWCLLALKLGLCQDKIAALDSQHSSHTMRLLTTADCSIGALITSLHELDRLDAAEVVLRSAPIFKVIEHVSV</sequence>
<name>A0A482VSY4_ASBVE</name>
<dbReference type="PANTHER" id="PTHR12449">
    <property type="entry name" value="DEATH DOMAIN-CONTAINING PROTEIN"/>
    <property type="match status" value="1"/>
</dbReference>
<dbReference type="PROSITE" id="PS50297">
    <property type="entry name" value="ANK_REP_REGION"/>
    <property type="match status" value="2"/>
</dbReference>
<dbReference type="GO" id="GO:0000166">
    <property type="term" value="F:nucleotide binding"/>
    <property type="evidence" value="ECO:0007669"/>
    <property type="project" value="UniProtKB-KW"/>
</dbReference>
<dbReference type="InterPro" id="IPR011029">
    <property type="entry name" value="DEATH-like_dom_sf"/>
</dbReference>
<keyword evidence="3" id="KW-0547">Nucleotide-binding</keyword>
<gene>
    <name evidence="6" type="ORF">BDFB_009014</name>
</gene>
<evidence type="ECO:0000259" key="5">
    <source>
        <dbReference type="PROSITE" id="PS51424"/>
    </source>
</evidence>
<dbReference type="PROSITE" id="PS50088">
    <property type="entry name" value="ANK_REPEAT"/>
    <property type="match status" value="4"/>
</dbReference>